<reference evidence="2 3" key="1">
    <citation type="submission" date="2016-10" db="EMBL/GenBank/DDBJ databases">
        <authorList>
            <person name="de Groot N.N."/>
        </authorList>
    </citation>
    <scope>NUCLEOTIDE SEQUENCE [LARGE SCALE GENOMIC DNA]</scope>
    <source>
        <strain evidence="2">MBHS1</strain>
    </source>
</reference>
<proteinExistence type="predicted"/>
<evidence type="ECO:0000313" key="2">
    <source>
        <dbReference type="EMBL" id="SEH05931.1"/>
    </source>
</evidence>
<evidence type="ECO:0000256" key="1">
    <source>
        <dbReference type="SAM" id="Coils"/>
    </source>
</evidence>
<gene>
    <name evidence="2" type="ORF">MBHS_01786</name>
</gene>
<dbReference type="EMBL" id="FMSV02000407">
    <property type="protein sequence ID" value="SEH05931.1"/>
    <property type="molecule type" value="Genomic_DNA"/>
</dbReference>
<protein>
    <submittedName>
        <fullName evidence="2">Uncharacterized protein</fullName>
    </submittedName>
</protein>
<accession>A0A1H6F957</accession>
<evidence type="ECO:0000313" key="3">
    <source>
        <dbReference type="Proteomes" id="UP000236724"/>
    </source>
</evidence>
<dbReference type="RefSeq" id="WP_103919782.1">
    <property type="nucleotide sequence ID" value="NZ_FMSV02000407.1"/>
</dbReference>
<keyword evidence="3" id="KW-1185">Reference proteome</keyword>
<name>A0A1H6F957_9GAMM</name>
<dbReference type="AlphaFoldDB" id="A0A1H6F957"/>
<dbReference type="Proteomes" id="UP000236724">
    <property type="component" value="Unassembled WGS sequence"/>
</dbReference>
<keyword evidence="1" id="KW-0175">Coiled coil</keyword>
<organism evidence="2 3">
    <name type="scientific">Candidatus Venteria ishoeyi</name>
    <dbReference type="NCBI Taxonomy" id="1899563"/>
    <lineage>
        <taxon>Bacteria</taxon>
        <taxon>Pseudomonadati</taxon>
        <taxon>Pseudomonadota</taxon>
        <taxon>Gammaproteobacteria</taxon>
        <taxon>Thiotrichales</taxon>
        <taxon>Thiotrichaceae</taxon>
        <taxon>Venteria</taxon>
    </lineage>
</organism>
<sequence length="83" mass="9747">MKTPKLLKSVKRFLSADKNKQGAKIKCFKDILKKLKKKETALKNKLEQERDDKKRNELKKNIAVVHAQRYKGLEAIKKIKKNN</sequence>
<feature type="coiled-coil region" evidence="1">
    <location>
        <begin position="29"/>
        <end position="56"/>
    </location>
</feature>